<gene>
    <name evidence="1" type="ORF">NKI36_09155</name>
</gene>
<proteinExistence type="predicted"/>
<reference evidence="1 2" key="1">
    <citation type="journal article" date="2024" name="Proc. Natl. Acad. Sci. U.S.A.">
        <title>The evolutionary genomics of adaptation to stress in wild rhizobium bacteria.</title>
        <authorList>
            <person name="Kehlet-Delgado H."/>
            <person name="Montoya A.P."/>
            <person name="Jensen K.T."/>
            <person name="Wendlandt C.E."/>
            <person name="Dexheimer C."/>
            <person name="Roberts M."/>
            <person name="Torres Martinez L."/>
            <person name="Friesen M.L."/>
            <person name="Griffitts J.S."/>
            <person name="Porter S.S."/>
        </authorList>
    </citation>
    <scope>NUCLEOTIDE SEQUENCE [LARGE SCALE GENOMIC DNA]</scope>
    <source>
        <strain evidence="1 2">M0641</strain>
    </source>
</reference>
<evidence type="ECO:0000313" key="2">
    <source>
        <dbReference type="Proteomes" id="UP001433071"/>
    </source>
</evidence>
<keyword evidence="2" id="KW-1185">Reference proteome</keyword>
<protein>
    <submittedName>
        <fullName evidence="1">Uncharacterized protein</fullName>
    </submittedName>
</protein>
<comment type="caution">
    <text evidence="1">The sequence shown here is derived from an EMBL/GenBank/DDBJ whole genome shotgun (WGS) entry which is preliminary data.</text>
</comment>
<name>A0ABV1YWV0_9HYPH</name>
<dbReference type="EMBL" id="JAMYQB010000005">
    <property type="protein sequence ID" value="MER9404218.1"/>
    <property type="molecule type" value="Genomic_DNA"/>
</dbReference>
<accession>A0ABV1YWV0</accession>
<dbReference type="RefSeq" id="WP_352557281.1">
    <property type="nucleotide sequence ID" value="NZ_JAMYQB010000005.1"/>
</dbReference>
<dbReference type="Proteomes" id="UP001433071">
    <property type="component" value="Unassembled WGS sequence"/>
</dbReference>
<evidence type="ECO:0000313" key="1">
    <source>
        <dbReference type="EMBL" id="MER9404218.1"/>
    </source>
</evidence>
<sequence>MVLNLVVVWCWIGPRHGIAWIAARAIVNESIAAPAALCDFRAIKVP</sequence>
<organism evidence="1 2">
    <name type="scientific">Mesorhizobium caraganae</name>
    <dbReference type="NCBI Taxonomy" id="483206"/>
    <lineage>
        <taxon>Bacteria</taxon>
        <taxon>Pseudomonadati</taxon>
        <taxon>Pseudomonadota</taxon>
        <taxon>Alphaproteobacteria</taxon>
        <taxon>Hyphomicrobiales</taxon>
        <taxon>Phyllobacteriaceae</taxon>
        <taxon>Mesorhizobium</taxon>
    </lineage>
</organism>